<reference evidence="1 2" key="1">
    <citation type="journal article" date="2015" name="Nat. Commun.">
        <title>Outbred genome sequencing and CRISPR/Cas9 gene editing in butterflies.</title>
        <authorList>
            <person name="Li X."/>
            <person name="Fan D."/>
            <person name="Zhang W."/>
            <person name="Liu G."/>
            <person name="Zhang L."/>
            <person name="Zhao L."/>
            <person name="Fang X."/>
            <person name="Chen L."/>
            <person name="Dong Y."/>
            <person name="Chen Y."/>
            <person name="Ding Y."/>
            <person name="Zhao R."/>
            <person name="Feng M."/>
            <person name="Zhu Y."/>
            <person name="Feng Y."/>
            <person name="Jiang X."/>
            <person name="Zhu D."/>
            <person name="Xiang H."/>
            <person name="Feng X."/>
            <person name="Li S."/>
            <person name="Wang J."/>
            <person name="Zhang G."/>
            <person name="Kronforst M.R."/>
            <person name="Wang W."/>
        </authorList>
    </citation>
    <scope>NUCLEOTIDE SEQUENCE [LARGE SCALE GENOMIC DNA]</scope>
    <source>
        <strain evidence="1">Ya'a_city_454_Px</strain>
        <tissue evidence="1">Whole body</tissue>
    </source>
</reference>
<dbReference type="EMBL" id="KQ459185">
    <property type="protein sequence ID" value="KPJ03321.1"/>
    <property type="molecule type" value="Genomic_DNA"/>
</dbReference>
<organism evidence="1 2">
    <name type="scientific">Papilio xuthus</name>
    <name type="common">Asian swallowtail butterfly</name>
    <dbReference type="NCBI Taxonomy" id="66420"/>
    <lineage>
        <taxon>Eukaryota</taxon>
        <taxon>Metazoa</taxon>
        <taxon>Ecdysozoa</taxon>
        <taxon>Arthropoda</taxon>
        <taxon>Hexapoda</taxon>
        <taxon>Insecta</taxon>
        <taxon>Pterygota</taxon>
        <taxon>Neoptera</taxon>
        <taxon>Endopterygota</taxon>
        <taxon>Lepidoptera</taxon>
        <taxon>Glossata</taxon>
        <taxon>Ditrysia</taxon>
        <taxon>Papilionoidea</taxon>
        <taxon>Papilionidae</taxon>
        <taxon>Papilioninae</taxon>
        <taxon>Papilio</taxon>
    </lineage>
</organism>
<evidence type="ECO:0000313" key="2">
    <source>
        <dbReference type="Proteomes" id="UP000053268"/>
    </source>
</evidence>
<keyword evidence="2" id="KW-1185">Reference proteome</keyword>
<dbReference type="AlphaFoldDB" id="A0A194QIP2"/>
<name>A0A194QIP2_PAPXU</name>
<gene>
    <name evidence="1" type="ORF">RR46_06477</name>
</gene>
<protein>
    <submittedName>
        <fullName evidence="1">Uncharacterized protein</fullName>
    </submittedName>
</protein>
<proteinExistence type="predicted"/>
<evidence type="ECO:0000313" key="1">
    <source>
        <dbReference type="EMBL" id="KPJ03321.1"/>
    </source>
</evidence>
<dbReference type="STRING" id="66420.A0A194QIP2"/>
<sequence>MSENTIVAIGRIEEETTNSDLVKTCQHVKDALQKKTIEITEAINILSDHILNFEDAKLFRKHLSNSLLALVSARIPLKPVFSSSNYDLCNDSEKTNHLEFCIILSTLCDHPDILQYTLKYFQINTVPPFEVFIHHEDSYNVAPKKRRLLNCRQKISDYRIVNCCYTLLNKLPNEFSTKWDWTNFVTNFSYHENAEIKW</sequence>
<dbReference type="Proteomes" id="UP000053268">
    <property type="component" value="Unassembled WGS sequence"/>
</dbReference>
<accession>A0A194QIP2</accession>